<feature type="domain" description="Fe/B12 periplasmic-binding" evidence="3">
    <location>
        <begin position="38"/>
        <end position="284"/>
    </location>
</feature>
<evidence type="ECO:0000259" key="3">
    <source>
        <dbReference type="PROSITE" id="PS50983"/>
    </source>
</evidence>
<evidence type="ECO:0000313" key="4">
    <source>
        <dbReference type="EMBL" id="APG03555.1"/>
    </source>
</evidence>
<dbReference type="KEGG" id="lrz:BJI69_06275"/>
<name>A0A1L3ER76_9GAMM</name>
<accession>A0A1L3ER76</accession>
<dbReference type="InterPro" id="IPR054828">
    <property type="entry name" value="Vit_B12_bind_prot"/>
</dbReference>
<dbReference type="OrthoDB" id="6495095at2"/>
<evidence type="ECO:0000313" key="5">
    <source>
        <dbReference type="Proteomes" id="UP000182987"/>
    </source>
</evidence>
<dbReference type="NCBIfam" id="NF038402">
    <property type="entry name" value="TroA_like"/>
    <property type="match status" value="1"/>
</dbReference>
<feature type="chain" id="PRO_5009853171" description="Fe/B12 periplasmic-binding domain-containing protein" evidence="2">
    <location>
        <begin position="19"/>
        <end position="289"/>
    </location>
</feature>
<dbReference type="SUPFAM" id="SSF53807">
    <property type="entry name" value="Helical backbone' metal receptor"/>
    <property type="match status" value="1"/>
</dbReference>
<dbReference type="CDD" id="cd01144">
    <property type="entry name" value="BtuF"/>
    <property type="match status" value="1"/>
</dbReference>
<dbReference type="PANTHER" id="PTHR30535">
    <property type="entry name" value="VITAMIN B12-BINDING PROTEIN"/>
    <property type="match status" value="1"/>
</dbReference>
<reference evidence="5" key="1">
    <citation type="submission" date="2016-09" db="EMBL/GenBank/DDBJ databases">
        <authorList>
            <person name="Lysoe E."/>
        </authorList>
    </citation>
    <scope>NUCLEOTIDE SEQUENCE [LARGE SCALE GENOMIC DNA]</scope>
    <source>
        <strain evidence="5">LJ96T</strain>
    </source>
</reference>
<gene>
    <name evidence="4" type="ORF">BJI69_06275</name>
</gene>
<feature type="signal peptide" evidence="2">
    <location>
        <begin position="1"/>
        <end position="18"/>
    </location>
</feature>
<dbReference type="InterPro" id="IPR002491">
    <property type="entry name" value="ABC_transptr_periplasmic_BD"/>
</dbReference>
<keyword evidence="5" id="KW-1185">Reference proteome</keyword>
<dbReference type="RefSeq" id="WP_046981143.1">
    <property type="nucleotide sequence ID" value="NZ_CP017480.1"/>
</dbReference>
<proteinExistence type="predicted"/>
<sequence>MIRRLALLAFFITGAASADVTVTDDAGRAVALKAPARRIVSLAPNITDALFAAGAGAYVVGTSRFSDYPAEAKKVAIVGDATMIDLERIVGLKPDVIVVWRSGTPAAQVEKLSRLGIPIFYSETTRLADVAPATRRFGTLAGTQDEANRNAAAFDASLAKLRGEYAGKARLKVFYQIWDRPLMTIGHAQIIDDALDLCGGDNIFADLSQAAPTVTREAVLARNPDVIVSGDGGHDALASWRQSGFLSAVKHDNVFTIDAPTLALPSPSILGSVDLLCHRLDDARRRSQR</sequence>
<dbReference type="PROSITE" id="PS50983">
    <property type="entry name" value="FE_B12_PBP"/>
    <property type="match status" value="1"/>
</dbReference>
<dbReference type="AlphaFoldDB" id="A0A1L3ER76"/>
<dbReference type="EMBL" id="CP017480">
    <property type="protein sequence ID" value="APG03555.1"/>
    <property type="molecule type" value="Genomic_DNA"/>
</dbReference>
<dbReference type="InterPro" id="IPR050902">
    <property type="entry name" value="ABC_Transporter_SBP"/>
</dbReference>
<dbReference type="Proteomes" id="UP000182987">
    <property type="component" value="Chromosome"/>
</dbReference>
<organism evidence="4 5">
    <name type="scientific">Luteibacter rhizovicinus DSM 16549</name>
    <dbReference type="NCBI Taxonomy" id="1440763"/>
    <lineage>
        <taxon>Bacteria</taxon>
        <taxon>Pseudomonadati</taxon>
        <taxon>Pseudomonadota</taxon>
        <taxon>Gammaproteobacteria</taxon>
        <taxon>Lysobacterales</taxon>
        <taxon>Rhodanobacteraceae</taxon>
        <taxon>Luteibacter</taxon>
    </lineage>
</organism>
<evidence type="ECO:0000256" key="2">
    <source>
        <dbReference type="SAM" id="SignalP"/>
    </source>
</evidence>
<dbReference type="Gene3D" id="3.40.50.1980">
    <property type="entry name" value="Nitrogenase molybdenum iron protein domain"/>
    <property type="match status" value="2"/>
</dbReference>
<keyword evidence="1 2" id="KW-0732">Signal</keyword>
<dbReference type="STRING" id="1440763.BJI69_06275"/>
<protein>
    <recommendedName>
        <fullName evidence="3">Fe/B12 periplasmic-binding domain-containing protein</fullName>
    </recommendedName>
</protein>
<dbReference type="Pfam" id="PF01497">
    <property type="entry name" value="Peripla_BP_2"/>
    <property type="match status" value="1"/>
</dbReference>
<evidence type="ECO:0000256" key="1">
    <source>
        <dbReference type="ARBA" id="ARBA00022729"/>
    </source>
</evidence>
<dbReference type="PANTHER" id="PTHR30535:SF34">
    <property type="entry name" value="MOLYBDATE-BINDING PROTEIN MOLA"/>
    <property type="match status" value="1"/>
</dbReference>